<gene>
    <name evidence="3" type="ORF">SM0020_10955</name>
</gene>
<evidence type="ECO:0008006" key="5">
    <source>
        <dbReference type="Google" id="ProtNLM"/>
    </source>
</evidence>
<name>H0FYB5_RHIML</name>
<dbReference type="Gene3D" id="2.50.20.20">
    <property type="match status" value="1"/>
</dbReference>
<dbReference type="InterPro" id="IPR019207">
    <property type="entry name" value="DUF2092"/>
</dbReference>
<evidence type="ECO:0000313" key="4">
    <source>
        <dbReference type="Proteomes" id="UP000004038"/>
    </source>
</evidence>
<dbReference type="PATRIC" id="fig|1107881.3.peg.2214"/>
<feature type="chain" id="PRO_5003532908" description="Periplasmic protein" evidence="2">
    <location>
        <begin position="33"/>
        <end position="266"/>
    </location>
</feature>
<dbReference type="RefSeq" id="WP_003528425.1">
    <property type="nucleotide sequence ID" value="NZ_AGVV01000016.1"/>
</dbReference>
<dbReference type="PIRSF" id="PIRSF012443">
    <property type="entry name" value="UCP012443"/>
    <property type="match status" value="1"/>
</dbReference>
<dbReference type="InterPro" id="IPR029046">
    <property type="entry name" value="LolA/LolB/LppX"/>
</dbReference>
<dbReference type="Proteomes" id="UP000004038">
    <property type="component" value="Unassembled WGS sequence"/>
</dbReference>
<protein>
    <recommendedName>
        <fullName evidence="5">Periplasmic protein</fullName>
    </recommendedName>
</protein>
<evidence type="ECO:0000256" key="2">
    <source>
        <dbReference type="SAM" id="SignalP"/>
    </source>
</evidence>
<reference evidence="3 4" key="1">
    <citation type="journal article" date="2012" name="J. Bacteriol.">
        <title>Draft Genome Sequence of Sinorhizobium meliloti CCNWSX0020, a Nitrogen-Fixing Symbiont with Copper Tolerance Capability Isolated from Lead-Zinc Mine Tailings.</title>
        <authorList>
            <person name="Li Z."/>
            <person name="Ma Z."/>
            <person name="Hao X."/>
            <person name="Wei G."/>
        </authorList>
    </citation>
    <scope>NUCLEOTIDE SEQUENCE [LARGE SCALE GENOMIC DNA]</scope>
    <source>
        <strain evidence="3 4">CCNWSX0020</strain>
    </source>
</reference>
<dbReference type="Pfam" id="PF09865">
    <property type="entry name" value="DUF2092"/>
    <property type="match status" value="1"/>
</dbReference>
<accession>H0FYB5</accession>
<evidence type="ECO:0000256" key="1">
    <source>
        <dbReference type="ARBA" id="ARBA00022729"/>
    </source>
</evidence>
<feature type="signal peptide" evidence="2">
    <location>
        <begin position="1"/>
        <end position="32"/>
    </location>
</feature>
<organism evidence="3 4">
    <name type="scientific">Sinorhizobium meliloti CCNWSX0020</name>
    <dbReference type="NCBI Taxonomy" id="1107881"/>
    <lineage>
        <taxon>Bacteria</taxon>
        <taxon>Pseudomonadati</taxon>
        <taxon>Pseudomonadota</taxon>
        <taxon>Alphaproteobacteria</taxon>
        <taxon>Hyphomicrobiales</taxon>
        <taxon>Rhizobiaceae</taxon>
        <taxon>Sinorhizobium/Ensifer group</taxon>
        <taxon>Sinorhizobium</taxon>
    </lineage>
</organism>
<dbReference type="SUPFAM" id="SSF89392">
    <property type="entry name" value="Prokaryotic lipoproteins and lipoprotein localization factors"/>
    <property type="match status" value="1"/>
</dbReference>
<dbReference type="AlphaFoldDB" id="H0FYB5"/>
<keyword evidence="1 2" id="KW-0732">Signal</keyword>
<sequence length="266" mass="28718">MISTTTKAMRAASGGVLLTALAIFMSSTVAHAGEAEAKGLLKAMSDYLAAQKAISFAYDSDLEVVTKDRQKLLLASSGKVDLGRPDKIRATRTGGFADVEMSFDGKTVTLLGKNANLYTQTEAPGTIEKLIDTLRDKLGRPLPAADLLLPNVYDELMRDVTDVKDLGSGVIGGVECDHLAFRTPEVDWQIWIAQGERPYPCRYVITSTKIEQGPQYSVRISDWKTGTDVVAADYGFANTSNAKQVGPEALPDIDDLPDHFAMGEAK</sequence>
<evidence type="ECO:0000313" key="3">
    <source>
        <dbReference type="EMBL" id="EHK77969.1"/>
    </source>
</evidence>
<proteinExistence type="predicted"/>
<dbReference type="EMBL" id="AGVV01000016">
    <property type="protein sequence ID" value="EHK77969.1"/>
    <property type="molecule type" value="Genomic_DNA"/>
</dbReference>